<accession>A0ABU1YWK3</accession>
<dbReference type="RefSeq" id="WP_310271403.1">
    <property type="nucleotide sequence ID" value="NZ_JAVDXU010000004.1"/>
</dbReference>
<dbReference type="PROSITE" id="PS50088">
    <property type="entry name" value="ANK_REPEAT"/>
    <property type="match status" value="2"/>
</dbReference>
<dbReference type="PANTHER" id="PTHR24198">
    <property type="entry name" value="ANKYRIN REPEAT AND PROTEIN KINASE DOMAIN-CONTAINING PROTEIN"/>
    <property type="match status" value="1"/>
</dbReference>
<dbReference type="Gene3D" id="1.25.40.20">
    <property type="entry name" value="Ankyrin repeat-containing domain"/>
    <property type="match status" value="1"/>
</dbReference>
<dbReference type="InterPro" id="IPR002110">
    <property type="entry name" value="Ankyrin_rpt"/>
</dbReference>
<evidence type="ECO:0000256" key="2">
    <source>
        <dbReference type="ARBA" id="ARBA00023043"/>
    </source>
</evidence>
<keyword evidence="1" id="KW-0677">Repeat</keyword>
<dbReference type="PROSITE" id="PS50297">
    <property type="entry name" value="ANK_REP_REGION"/>
    <property type="match status" value="1"/>
</dbReference>
<organism evidence="4 5">
    <name type="scientific">Roseateles saccharophilus</name>
    <name type="common">Pseudomonas saccharophila</name>
    <dbReference type="NCBI Taxonomy" id="304"/>
    <lineage>
        <taxon>Bacteria</taxon>
        <taxon>Pseudomonadati</taxon>
        <taxon>Pseudomonadota</taxon>
        <taxon>Betaproteobacteria</taxon>
        <taxon>Burkholderiales</taxon>
        <taxon>Sphaerotilaceae</taxon>
        <taxon>Roseateles</taxon>
    </lineage>
</organism>
<dbReference type="Proteomes" id="UP001180453">
    <property type="component" value="Unassembled WGS sequence"/>
</dbReference>
<keyword evidence="5" id="KW-1185">Reference proteome</keyword>
<reference evidence="4 5" key="1">
    <citation type="submission" date="2023-07" db="EMBL/GenBank/DDBJ databases">
        <title>Sorghum-associated microbial communities from plants grown in Nebraska, USA.</title>
        <authorList>
            <person name="Schachtman D."/>
        </authorList>
    </citation>
    <scope>NUCLEOTIDE SEQUENCE [LARGE SCALE GENOMIC DNA]</scope>
    <source>
        <strain evidence="4 5">BE314</strain>
    </source>
</reference>
<dbReference type="InterPro" id="IPR036770">
    <property type="entry name" value="Ankyrin_rpt-contain_sf"/>
</dbReference>
<evidence type="ECO:0000256" key="3">
    <source>
        <dbReference type="PROSITE-ProRule" id="PRU00023"/>
    </source>
</evidence>
<name>A0ABU1YWK3_ROSSA</name>
<dbReference type="SMART" id="SM00248">
    <property type="entry name" value="ANK"/>
    <property type="match status" value="2"/>
</dbReference>
<dbReference type="SUPFAM" id="SSF48403">
    <property type="entry name" value="Ankyrin repeat"/>
    <property type="match status" value="1"/>
</dbReference>
<keyword evidence="2 3" id="KW-0040">ANK repeat</keyword>
<evidence type="ECO:0000256" key="1">
    <source>
        <dbReference type="ARBA" id="ARBA00022737"/>
    </source>
</evidence>
<dbReference type="PANTHER" id="PTHR24198:SF165">
    <property type="entry name" value="ANKYRIN REPEAT-CONTAINING PROTEIN-RELATED"/>
    <property type="match status" value="1"/>
</dbReference>
<sequence length="247" mass="26639">MNAIHERLLSAFETHDVDEIRAVLDAGFDAASSIDGVSVVNQLLEMYFRSDRFPACLQLLLERGGVLDDPSLAPVLLNDAGALTAAVAAHPALLRHRTQMRCTFTPLDGATLLHVAAEYGHVAVTERLLALGADPDAAAAVDADGLNGQTPLFHTVNSNANRSAPVMRLLLAAGARADVRLRGITWGRGFDWETVCYDVTPLSYAQLGLLPQMHRAEADVYANIAELLAAQQRPAPRLANVPNRYLQ</sequence>
<dbReference type="PRINTS" id="PR01415">
    <property type="entry name" value="ANKYRIN"/>
</dbReference>
<feature type="repeat" description="ANK" evidence="3">
    <location>
        <begin position="147"/>
        <end position="182"/>
    </location>
</feature>
<proteinExistence type="predicted"/>
<dbReference type="Pfam" id="PF12796">
    <property type="entry name" value="Ank_2"/>
    <property type="match status" value="1"/>
</dbReference>
<feature type="repeat" description="ANK" evidence="3">
    <location>
        <begin position="108"/>
        <end position="140"/>
    </location>
</feature>
<gene>
    <name evidence="4" type="ORF">J2X20_005055</name>
</gene>
<comment type="caution">
    <text evidence="4">The sequence shown here is derived from an EMBL/GenBank/DDBJ whole genome shotgun (WGS) entry which is preliminary data.</text>
</comment>
<dbReference type="EMBL" id="JAVDXU010000004">
    <property type="protein sequence ID" value="MDR7272381.1"/>
    <property type="molecule type" value="Genomic_DNA"/>
</dbReference>
<evidence type="ECO:0000313" key="5">
    <source>
        <dbReference type="Proteomes" id="UP001180453"/>
    </source>
</evidence>
<protein>
    <submittedName>
        <fullName evidence="4">Ankyrin repeat protein</fullName>
    </submittedName>
</protein>
<evidence type="ECO:0000313" key="4">
    <source>
        <dbReference type="EMBL" id="MDR7272381.1"/>
    </source>
</evidence>